<dbReference type="RefSeq" id="WP_156531026.1">
    <property type="nucleotide sequence ID" value="NZ_JBKTXY010000013.1"/>
</dbReference>
<feature type="transmembrane region" description="Helical" evidence="9">
    <location>
        <begin position="60"/>
        <end position="78"/>
    </location>
</feature>
<gene>
    <name evidence="11" type="primary">mleN_2</name>
    <name evidence="11" type="ORF">IBLFYP30_02317</name>
</gene>
<comment type="similarity">
    <text evidence="8">Belongs to the NhaC Na(+)/H(+) (TC 2.A.35) antiporter family.</text>
</comment>
<comment type="subcellular location">
    <subcellularLocation>
        <location evidence="1">Cell membrane</location>
        <topology evidence="1">Multi-pass membrane protein</topology>
    </subcellularLocation>
</comment>
<name>A0A6N3DT85_9FIRM</name>
<evidence type="ECO:0000256" key="7">
    <source>
        <dbReference type="ARBA" id="ARBA00023136"/>
    </source>
</evidence>
<dbReference type="AlphaFoldDB" id="A0A6N3DT85"/>
<evidence type="ECO:0000256" key="2">
    <source>
        <dbReference type="ARBA" id="ARBA00022448"/>
    </source>
</evidence>
<keyword evidence="5 9" id="KW-0812">Transmembrane</keyword>
<organism evidence="11">
    <name type="scientific">Intestinibacter bartlettii</name>
    <dbReference type="NCBI Taxonomy" id="261299"/>
    <lineage>
        <taxon>Bacteria</taxon>
        <taxon>Bacillati</taxon>
        <taxon>Bacillota</taxon>
        <taxon>Clostridia</taxon>
        <taxon>Peptostreptococcales</taxon>
        <taxon>Peptostreptococcaceae</taxon>
        <taxon>Intestinibacter</taxon>
    </lineage>
</organism>
<proteinExistence type="inferred from homology"/>
<feature type="transmembrane region" description="Helical" evidence="9">
    <location>
        <begin position="6"/>
        <end position="39"/>
    </location>
</feature>
<evidence type="ECO:0000256" key="3">
    <source>
        <dbReference type="ARBA" id="ARBA00022449"/>
    </source>
</evidence>
<reference evidence="11" key="1">
    <citation type="submission" date="2019-11" db="EMBL/GenBank/DDBJ databases">
        <authorList>
            <person name="Feng L."/>
        </authorList>
    </citation>
    <scope>NUCLEOTIDE SEQUENCE</scope>
    <source>
        <strain evidence="11">IbartlettiiLFYP30</strain>
    </source>
</reference>
<accession>A0A6N3DT85</accession>
<feature type="transmembrane region" description="Helical" evidence="9">
    <location>
        <begin position="336"/>
        <end position="360"/>
    </location>
</feature>
<evidence type="ECO:0000256" key="6">
    <source>
        <dbReference type="ARBA" id="ARBA00022989"/>
    </source>
</evidence>
<dbReference type="GO" id="GO:0005886">
    <property type="term" value="C:plasma membrane"/>
    <property type="evidence" value="ECO:0007669"/>
    <property type="project" value="UniProtKB-SubCell"/>
</dbReference>
<feature type="transmembrane region" description="Helical" evidence="9">
    <location>
        <begin position="219"/>
        <end position="239"/>
    </location>
</feature>
<dbReference type="InterPro" id="IPR052180">
    <property type="entry name" value="NhaC_Na-H+_Antiporter"/>
</dbReference>
<keyword evidence="3" id="KW-0050">Antiport</keyword>
<evidence type="ECO:0000256" key="4">
    <source>
        <dbReference type="ARBA" id="ARBA00022475"/>
    </source>
</evidence>
<dbReference type="Pfam" id="PF03553">
    <property type="entry name" value="Na_H_antiporter"/>
    <property type="match status" value="1"/>
</dbReference>
<keyword evidence="4" id="KW-1003">Cell membrane</keyword>
<dbReference type="EMBL" id="CACRUE010000033">
    <property type="protein sequence ID" value="VYU30914.1"/>
    <property type="molecule type" value="Genomic_DNA"/>
</dbReference>
<dbReference type="PANTHER" id="PTHR33451">
    <property type="entry name" value="MALATE-2H(+)/NA(+)-LACTATE ANTIPORTER"/>
    <property type="match status" value="1"/>
</dbReference>
<evidence type="ECO:0000256" key="1">
    <source>
        <dbReference type="ARBA" id="ARBA00004651"/>
    </source>
</evidence>
<feature type="transmembrane region" description="Helical" evidence="9">
    <location>
        <begin position="182"/>
        <end position="199"/>
    </location>
</feature>
<evidence type="ECO:0000256" key="5">
    <source>
        <dbReference type="ARBA" id="ARBA00022692"/>
    </source>
</evidence>
<feature type="transmembrane region" description="Helical" evidence="9">
    <location>
        <begin position="130"/>
        <end position="152"/>
    </location>
</feature>
<feature type="transmembrane region" description="Helical" evidence="9">
    <location>
        <begin position="98"/>
        <end position="118"/>
    </location>
</feature>
<evidence type="ECO:0000259" key="10">
    <source>
        <dbReference type="Pfam" id="PF03553"/>
    </source>
</evidence>
<sequence>MLIFIGILFTLFILVFSVLNNIFLGYGLTISLLFFTFIGLKRGYSLKKIGMLYWIETKKSLNIILILVLIGMLISSWLSSGVISSIIYYSLKYVNPNLFILCAFLITSLISMLIGTSFGTVSAVGIPLIIIGKAAGINLGILGGAIFSGAYFGDRTSPLSSSLLLLCNLTNLKLFDYVKKIIIDNIIPFALCIAFYLVLSLKYPLISMSNSLSNELYNYYNVSLLLLLPAIILFVLSILKVQITHSIPISVLCAFILDIFIQHTSVFDFLNCLVFGYTNNSDILKNIIHGGGIISMLKTCYIIVISCSISGFFSGLNVFENLKVKLKEKNLSKSSIFLVTVILGIINAAVGCSQTIAIILTLDIVKDLYEDEPNDELALDFSNSAILTPALIPWCIAALVPCSVLGINSYSYIPFAFYLYIVPIVHFIRKKFNLFNTKGKELNTEVIKN</sequence>
<feature type="transmembrane region" description="Helical" evidence="9">
    <location>
        <begin position="296"/>
        <end position="316"/>
    </location>
</feature>
<feature type="transmembrane region" description="Helical" evidence="9">
    <location>
        <begin position="409"/>
        <end position="428"/>
    </location>
</feature>
<keyword evidence="6 9" id="KW-1133">Transmembrane helix</keyword>
<dbReference type="PANTHER" id="PTHR33451:SF3">
    <property type="entry name" value="MALATE-2H(+)_NA(+)-LACTATE ANTIPORTER"/>
    <property type="match status" value="1"/>
</dbReference>
<dbReference type="InterPro" id="IPR018461">
    <property type="entry name" value="Na/H_Antiport_NhaC-like_C"/>
</dbReference>
<feature type="domain" description="Na+/H+ antiporter NhaC-like C-terminal" evidence="10">
    <location>
        <begin position="149"/>
        <end position="426"/>
    </location>
</feature>
<evidence type="ECO:0000256" key="9">
    <source>
        <dbReference type="SAM" id="Phobius"/>
    </source>
</evidence>
<evidence type="ECO:0000256" key="8">
    <source>
        <dbReference type="ARBA" id="ARBA00038435"/>
    </source>
</evidence>
<evidence type="ECO:0000313" key="11">
    <source>
        <dbReference type="EMBL" id="VYU30914.1"/>
    </source>
</evidence>
<keyword evidence="2" id="KW-0813">Transport</keyword>
<protein>
    <submittedName>
        <fullName evidence="11">Malate-2H(+)/Na(+)-lactate antiporter</fullName>
    </submittedName>
</protein>
<dbReference type="GO" id="GO:0015297">
    <property type="term" value="F:antiporter activity"/>
    <property type="evidence" value="ECO:0007669"/>
    <property type="project" value="UniProtKB-KW"/>
</dbReference>
<keyword evidence="7 9" id="KW-0472">Membrane</keyword>